<dbReference type="Proteomes" id="UP000625210">
    <property type="component" value="Unassembled WGS sequence"/>
</dbReference>
<evidence type="ECO:0000313" key="3">
    <source>
        <dbReference type="EMBL" id="GGE07266.1"/>
    </source>
</evidence>
<reference evidence="3" key="1">
    <citation type="journal article" date="2014" name="Int. J. Syst. Evol. Microbiol.">
        <title>Complete genome sequence of Corynebacterium casei LMG S-19264T (=DSM 44701T), isolated from a smear-ripened cheese.</title>
        <authorList>
            <consortium name="US DOE Joint Genome Institute (JGI-PGF)"/>
            <person name="Walter F."/>
            <person name="Albersmeier A."/>
            <person name="Kalinowski J."/>
            <person name="Ruckert C."/>
        </authorList>
    </citation>
    <scope>NUCLEOTIDE SEQUENCE</scope>
    <source>
        <strain evidence="3">CGMCC 1.15179</strain>
    </source>
</reference>
<keyword evidence="4" id="KW-1185">Reference proteome</keyword>
<evidence type="ECO:0000313" key="4">
    <source>
        <dbReference type="Proteomes" id="UP000625210"/>
    </source>
</evidence>
<accession>A0A8J2VHE3</accession>
<feature type="domain" description="Peptidase M28" evidence="2">
    <location>
        <begin position="22"/>
        <end position="64"/>
    </location>
</feature>
<sequence>MKTLSRIALCLLLVLSVFFLIHVSNEEAGIPVAFLNYHTDPNYHTDADTLDKISKDNLYKMGTLATIPTYNLATDKKLPVPTAAAGQPMKAQSKPTASYQEMDVK</sequence>
<dbReference type="RefSeq" id="WP_188646398.1">
    <property type="nucleotide sequence ID" value="NZ_BMHQ01000002.1"/>
</dbReference>
<proteinExistence type="predicted"/>
<dbReference type="SUPFAM" id="SSF53187">
    <property type="entry name" value="Zn-dependent exopeptidases"/>
    <property type="match status" value="1"/>
</dbReference>
<evidence type="ECO:0000256" key="1">
    <source>
        <dbReference type="SAM" id="MobiDB-lite"/>
    </source>
</evidence>
<dbReference type="Gene3D" id="3.40.630.10">
    <property type="entry name" value="Zn peptidases"/>
    <property type="match status" value="1"/>
</dbReference>
<feature type="region of interest" description="Disordered" evidence="1">
    <location>
        <begin position="82"/>
        <end position="105"/>
    </location>
</feature>
<gene>
    <name evidence="3" type="ORF">GCM10011571_05630</name>
</gene>
<dbReference type="EMBL" id="BMHQ01000002">
    <property type="protein sequence ID" value="GGE07266.1"/>
    <property type="molecule type" value="Genomic_DNA"/>
</dbReference>
<reference evidence="3" key="2">
    <citation type="submission" date="2020-09" db="EMBL/GenBank/DDBJ databases">
        <authorList>
            <person name="Sun Q."/>
            <person name="Zhou Y."/>
        </authorList>
    </citation>
    <scope>NUCLEOTIDE SEQUENCE</scope>
    <source>
        <strain evidence="3">CGMCC 1.15179</strain>
    </source>
</reference>
<name>A0A8J2VHE3_9BACL</name>
<dbReference type="Pfam" id="PF04389">
    <property type="entry name" value="Peptidase_M28"/>
    <property type="match status" value="1"/>
</dbReference>
<comment type="caution">
    <text evidence="3">The sequence shown here is derived from an EMBL/GenBank/DDBJ whole genome shotgun (WGS) entry which is preliminary data.</text>
</comment>
<evidence type="ECO:0000259" key="2">
    <source>
        <dbReference type="Pfam" id="PF04389"/>
    </source>
</evidence>
<organism evidence="3 4">
    <name type="scientific">Marinithermofilum abyssi</name>
    <dbReference type="NCBI Taxonomy" id="1571185"/>
    <lineage>
        <taxon>Bacteria</taxon>
        <taxon>Bacillati</taxon>
        <taxon>Bacillota</taxon>
        <taxon>Bacilli</taxon>
        <taxon>Bacillales</taxon>
        <taxon>Thermoactinomycetaceae</taxon>
        <taxon>Marinithermofilum</taxon>
    </lineage>
</organism>
<dbReference type="InterPro" id="IPR007484">
    <property type="entry name" value="Peptidase_M28"/>
</dbReference>
<dbReference type="AlphaFoldDB" id="A0A8J2VHE3"/>
<protein>
    <recommendedName>
        <fullName evidence="2">Peptidase M28 domain-containing protein</fullName>
    </recommendedName>
</protein>